<evidence type="ECO:0000313" key="2">
    <source>
        <dbReference type="Proteomes" id="UP000239907"/>
    </source>
</evidence>
<protein>
    <recommendedName>
        <fullName evidence="3">AB hydrolase-1 domain-containing protein</fullName>
    </recommendedName>
</protein>
<dbReference type="SUPFAM" id="SSF53474">
    <property type="entry name" value="alpha/beta-Hydrolases"/>
    <property type="match status" value="1"/>
</dbReference>
<dbReference type="Proteomes" id="UP000239907">
    <property type="component" value="Unassembled WGS sequence"/>
</dbReference>
<evidence type="ECO:0000313" key="1">
    <source>
        <dbReference type="EMBL" id="PQJ28303.1"/>
    </source>
</evidence>
<reference evidence="1 2" key="1">
    <citation type="submission" date="2016-12" db="EMBL/GenBank/DDBJ databases">
        <title>Study of bacterial adaptation to deep sea.</title>
        <authorList>
            <person name="Song J."/>
            <person name="Yoshizawa S."/>
            <person name="Kogure K."/>
        </authorList>
    </citation>
    <scope>NUCLEOTIDE SEQUENCE [LARGE SCALE GENOMIC DNA]</scope>
    <source>
        <strain evidence="1 2">SAORIC-165</strain>
    </source>
</reference>
<gene>
    <name evidence="1" type="ORF">BSZ32_07125</name>
</gene>
<name>A0A2S7U299_9BACT</name>
<dbReference type="Gene3D" id="3.40.50.1820">
    <property type="entry name" value="alpha/beta hydrolase"/>
    <property type="match status" value="1"/>
</dbReference>
<evidence type="ECO:0008006" key="3">
    <source>
        <dbReference type="Google" id="ProtNLM"/>
    </source>
</evidence>
<keyword evidence="2" id="KW-1185">Reference proteome</keyword>
<organism evidence="1 2">
    <name type="scientific">Rubritalea profundi</name>
    <dbReference type="NCBI Taxonomy" id="1658618"/>
    <lineage>
        <taxon>Bacteria</taxon>
        <taxon>Pseudomonadati</taxon>
        <taxon>Verrucomicrobiota</taxon>
        <taxon>Verrucomicrobiia</taxon>
        <taxon>Verrucomicrobiales</taxon>
        <taxon>Rubritaleaceae</taxon>
        <taxon>Rubritalea</taxon>
    </lineage>
</organism>
<sequence length="547" mass="60776">MLCSQCSHIYVHEKENPVVDLMDYKQSIDSISSQQELLYDGIYEQIIVARKHENRKPDLAVAIYLQVAEAVWRSKEDGFIPLYNHAIGQAADLIQQRGLRNNGVYQTSSNSYQVQFDSSQSATFSESGFEDIVPVDCLERKGLRTEVSQAGVGAPLVVMHGVDGEKENPFISPIGGDFNTTLLVDFSQKGKAVFRFYDVTKVSTISFWGRQQDMNVNLTAGYYMLAKRKSEGGGASRIMGVFRPMKYSGRMGLYLESRFDPDKIPLILVHGLVSSPMTWADPMNEMLSDPKIRANYQAYTYYYPTGFPVRMTGAKLKEDLLRLEAYARSQGAAENADKMIIFGHSMGGLLTSLNIRELNETTWSKLSNEPIDALRMSDLVKEDFKTIFEKPQPSGIKRAVFISTPHRGSNKANTWYGSFVATLIKIPNNLLVLDFVGAAQSMTDLGKSVFNQDGPMNSMVTLRTGNPALEMVADRPILPRVPYHSIIGDRGKGDTPNSSDGVVPYASSHIEGAESEVIVPSGHSSHHDPAAVKELQRILLKHLKENP</sequence>
<dbReference type="InterPro" id="IPR029058">
    <property type="entry name" value="AB_hydrolase_fold"/>
</dbReference>
<dbReference type="EMBL" id="MQWA01000001">
    <property type="protein sequence ID" value="PQJ28303.1"/>
    <property type="molecule type" value="Genomic_DNA"/>
</dbReference>
<dbReference type="AlphaFoldDB" id="A0A2S7U299"/>
<accession>A0A2S7U299</accession>
<comment type="caution">
    <text evidence="1">The sequence shown here is derived from an EMBL/GenBank/DDBJ whole genome shotgun (WGS) entry which is preliminary data.</text>
</comment>
<proteinExistence type="predicted"/>